<organism evidence="1 2">
    <name type="scientific">Halobacteriovorax marinus (strain ATCC BAA-682 / DSM 15412 / SJ)</name>
    <name type="common">Bacteriovorax marinus</name>
    <dbReference type="NCBI Taxonomy" id="862908"/>
    <lineage>
        <taxon>Bacteria</taxon>
        <taxon>Pseudomonadati</taxon>
        <taxon>Bdellovibrionota</taxon>
        <taxon>Bacteriovoracia</taxon>
        <taxon>Bacteriovoracales</taxon>
        <taxon>Halobacteriovoraceae</taxon>
        <taxon>Halobacteriovorax</taxon>
    </lineage>
</organism>
<dbReference type="OrthoDB" id="5292868at2"/>
<evidence type="ECO:0000313" key="2">
    <source>
        <dbReference type="Proteomes" id="UP000008963"/>
    </source>
</evidence>
<proteinExistence type="predicted"/>
<dbReference type="EMBL" id="FQ312005">
    <property type="protein sequence ID" value="CBW25597.1"/>
    <property type="molecule type" value="Genomic_DNA"/>
</dbReference>
<dbReference type="STRING" id="862908.BMS_0692"/>
<dbReference type="RefSeq" id="WP_014243383.1">
    <property type="nucleotide sequence ID" value="NC_016620.1"/>
</dbReference>
<accession>E1X5N0</accession>
<sequence>MACSQPFKGQIKLVTGNQRKTLLNFDLPEKEASFSDFLMCSHSKLKLTKEEKRELSLDHRKIIQQYLSLDSKTLLEYVDEFVSALPDSKKWIKVTTQDFGSYICLAAISMGKIPKDLRVSFELLDTPTELIPKKLNKNLQRKNISVNFTYSEDSWVTPFKSLYKTAA</sequence>
<evidence type="ECO:0000313" key="1">
    <source>
        <dbReference type="EMBL" id="CBW25597.1"/>
    </source>
</evidence>
<protein>
    <submittedName>
        <fullName evidence="1">Uncharacterized protein</fullName>
    </submittedName>
</protein>
<name>E1X5N0_HALMS</name>
<dbReference type="PATRIC" id="fig|862908.3.peg.665"/>
<keyword evidence="2" id="KW-1185">Reference proteome</keyword>
<dbReference type="HOGENOM" id="CLU_1592279_0_0_7"/>
<gene>
    <name evidence="1" type="ordered locus">BMS_0692</name>
</gene>
<reference evidence="2" key="1">
    <citation type="journal article" date="2013" name="ISME J.">
        <title>A small predatory core genome in the divergent marine Bacteriovorax marinus SJ and the terrestrial Bdellovibrio bacteriovorus.</title>
        <authorList>
            <person name="Crossman L.C."/>
            <person name="Chen H."/>
            <person name="Cerdeno-Tarraga A.M."/>
            <person name="Brooks K."/>
            <person name="Quail M.A."/>
            <person name="Pineiro S.A."/>
            <person name="Hobley L."/>
            <person name="Sockett R.E."/>
            <person name="Bentley S.D."/>
            <person name="Parkhill J."/>
            <person name="Williams H.N."/>
            <person name="Stine O.C."/>
        </authorList>
    </citation>
    <scope>NUCLEOTIDE SEQUENCE [LARGE SCALE GENOMIC DNA]</scope>
    <source>
        <strain evidence="2">ATCC BAA-682 / DSM 15412 / SJ</strain>
    </source>
</reference>
<dbReference type="KEGG" id="bmx:BMS_0692"/>
<dbReference type="Proteomes" id="UP000008963">
    <property type="component" value="Chromosome"/>
</dbReference>
<dbReference type="AlphaFoldDB" id="E1X5N0"/>